<dbReference type="SUPFAM" id="SSF48097">
    <property type="entry name" value="Regulator of G-protein signaling, RGS"/>
    <property type="match status" value="1"/>
</dbReference>
<sequence>MVKNMDVEDQVEALHLAHLLASHGYLFPVDDHVLTVKNDNTFYRFQTPYFWPSNNNEPENTDYAVYLCKRTMLNKNKVNLSDYEAQNYARLQKMLARKWEFIYMQAEAQSKVDKKREKTERKILESQERAFWDVHRPMPGCVNTTEIDIRKVHAKHKPKTVAPPRPRLCTHECNIPIIISNPDAPSQSFEKTSMDALKREVTALKIRLERRNIKLSKIAETYIMYYEQYTEYDPFFTQPEYQNPWLTDNADLWEQEIPTKEISVRRVKRWAFTLQEVLADPLGRQHFMRFLEKEFSSENLKFWEAVQNMKSLPVTQVRKFAEEIWSEYLAPDASCPINVDSHSHELSRKNMESPDRWTFDIAAAHVYHLMKSDSYPRYIRSEMYREFLNGSKKKASVKGIRSIVSFSSIKKEPSMTSVLE</sequence>
<dbReference type="GO" id="GO:0008277">
    <property type="term" value="P:regulation of G protein-coupled receptor signaling pathway"/>
    <property type="evidence" value="ECO:0007669"/>
    <property type="project" value="InterPro"/>
</dbReference>
<dbReference type="InterPro" id="IPR000591">
    <property type="entry name" value="DEP_dom"/>
</dbReference>
<dbReference type="Gene3D" id="4.10.260.10">
    <property type="entry name" value="Transducin (heterotrimeric G protein), gamma chain"/>
    <property type="match status" value="1"/>
</dbReference>
<protein>
    <recommendedName>
        <fullName evidence="6">Regulator of G-protein signaling 7</fullName>
    </recommendedName>
</protein>
<dbReference type="SMART" id="SM00315">
    <property type="entry name" value="RGS"/>
    <property type="match status" value="1"/>
</dbReference>
<dbReference type="InterPro" id="IPR036305">
    <property type="entry name" value="RGS_sf"/>
</dbReference>
<dbReference type="Gene3D" id="1.10.1240.60">
    <property type="match status" value="1"/>
</dbReference>
<evidence type="ECO:0000313" key="4">
    <source>
        <dbReference type="EMBL" id="KAK7580230.1"/>
    </source>
</evidence>
<evidence type="ECO:0008006" key="6">
    <source>
        <dbReference type="Google" id="ProtNLM"/>
    </source>
</evidence>
<dbReference type="AlphaFoldDB" id="A0AAN9TAJ5"/>
<dbReference type="GO" id="GO:0009968">
    <property type="term" value="P:negative regulation of signal transduction"/>
    <property type="evidence" value="ECO:0007669"/>
    <property type="project" value="UniProtKB-KW"/>
</dbReference>
<dbReference type="Pfam" id="PF18148">
    <property type="entry name" value="RGS_DHEX"/>
    <property type="match status" value="1"/>
</dbReference>
<name>A0AAN9TAJ5_9HEMI</name>
<keyword evidence="1" id="KW-0734">Signal transduction inhibitor</keyword>
<evidence type="ECO:0000259" key="3">
    <source>
        <dbReference type="PROSITE" id="PS50186"/>
    </source>
</evidence>
<dbReference type="InterPro" id="IPR015898">
    <property type="entry name" value="G-protein_gamma-like_dom"/>
</dbReference>
<proteinExistence type="predicted"/>
<dbReference type="GO" id="GO:0035556">
    <property type="term" value="P:intracellular signal transduction"/>
    <property type="evidence" value="ECO:0007669"/>
    <property type="project" value="InterPro"/>
</dbReference>
<organism evidence="4 5">
    <name type="scientific">Parthenolecanium corni</name>
    <dbReference type="NCBI Taxonomy" id="536013"/>
    <lineage>
        <taxon>Eukaryota</taxon>
        <taxon>Metazoa</taxon>
        <taxon>Ecdysozoa</taxon>
        <taxon>Arthropoda</taxon>
        <taxon>Hexapoda</taxon>
        <taxon>Insecta</taxon>
        <taxon>Pterygota</taxon>
        <taxon>Neoptera</taxon>
        <taxon>Paraneoptera</taxon>
        <taxon>Hemiptera</taxon>
        <taxon>Sternorrhyncha</taxon>
        <taxon>Coccoidea</taxon>
        <taxon>Coccidae</taxon>
        <taxon>Parthenolecanium</taxon>
    </lineage>
</organism>
<dbReference type="InterPro" id="IPR034483">
    <property type="entry name" value="RGS_Egl-10"/>
</dbReference>
<dbReference type="CDD" id="cd04450">
    <property type="entry name" value="DEP_RGS7-like"/>
    <property type="match status" value="1"/>
</dbReference>
<feature type="domain" description="RGS" evidence="2">
    <location>
        <begin position="273"/>
        <end position="388"/>
    </location>
</feature>
<keyword evidence="5" id="KW-1185">Reference proteome</keyword>
<dbReference type="InterPro" id="IPR036284">
    <property type="entry name" value="GGL_sf"/>
</dbReference>
<dbReference type="InterPro" id="IPR047016">
    <property type="entry name" value="RGS6/7/9/11"/>
</dbReference>
<dbReference type="GO" id="GO:0005737">
    <property type="term" value="C:cytoplasm"/>
    <property type="evidence" value="ECO:0007669"/>
    <property type="project" value="TreeGrafter"/>
</dbReference>
<dbReference type="InterPro" id="IPR044926">
    <property type="entry name" value="RGS_subdomain_2"/>
</dbReference>
<dbReference type="InterPro" id="IPR036388">
    <property type="entry name" value="WH-like_DNA-bd_sf"/>
</dbReference>
<dbReference type="InterPro" id="IPR036390">
    <property type="entry name" value="WH_DNA-bd_sf"/>
</dbReference>
<dbReference type="PANTHER" id="PTHR45746">
    <property type="entry name" value="LP21163P"/>
    <property type="match status" value="1"/>
</dbReference>
<dbReference type="Pfam" id="PF00615">
    <property type="entry name" value="RGS"/>
    <property type="match status" value="1"/>
</dbReference>
<dbReference type="InterPro" id="IPR016137">
    <property type="entry name" value="RGS"/>
</dbReference>
<comment type="caution">
    <text evidence="4">The sequence shown here is derived from an EMBL/GenBank/DDBJ whole genome shotgun (WGS) entry which is preliminary data.</text>
</comment>
<gene>
    <name evidence="4" type="ORF">V9T40_000859</name>
</gene>
<dbReference type="GO" id="GO:0043005">
    <property type="term" value="C:neuron projection"/>
    <property type="evidence" value="ECO:0007669"/>
    <property type="project" value="TreeGrafter"/>
</dbReference>
<dbReference type="Proteomes" id="UP001367676">
    <property type="component" value="Unassembled WGS sequence"/>
</dbReference>
<accession>A0AAN9TAJ5</accession>
<dbReference type="PROSITE" id="PS50132">
    <property type="entry name" value="RGS"/>
    <property type="match status" value="1"/>
</dbReference>
<dbReference type="SMART" id="SM01224">
    <property type="entry name" value="G_gamma"/>
    <property type="match status" value="1"/>
</dbReference>
<feature type="domain" description="DEP" evidence="3">
    <location>
        <begin position="1"/>
        <end position="47"/>
    </location>
</feature>
<evidence type="ECO:0000259" key="2">
    <source>
        <dbReference type="PROSITE" id="PS50132"/>
    </source>
</evidence>
<dbReference type="CDD" id="cd00068">
    <property type="entry name" value="GGL"/>
    <property type="match status" value="1"/>
</dbReference>
<dbReference type="GO" id="GO:0005096">
    <property type="term" value="F:GTPase activator activity"/>
    <property type="evidence" value="ECO:0007669"/>
    <property type="project" value="TreeGrafter"/>
</dbReference>
<dbReference type="CDD" id="cd08705">
    <property type="entry name" value="RGS_R7-like"/>
    <property type="match status" value="1"/>
</dbReference>
<dbReference type="Gene3D" id="1.10.167.10">
    <property type="entry name" value="Regulator of G-protein Signalling 4, domain 2"/>
    <property type="match status" value="1"/>
</dbReference>
<dbReference type="Pfam" id="PF00631">
    <property type="entry name" value="G-gamma"/>
    <property type="match status" value="1"/>
</dbReference>
<dbReference type="SUPFAM" id="SSF46785">
    <property type="entry name" value="Winged helix' DNA-binding domain"/>
    <property type="match status" value="1"/>
</dbReference>
<dbReference type="Gene3D" id="1.10.10.10">
    <property type="entry name" value="Winged helix-like DNA-binding domain superfamily/Winged helix DNA-binding domain"/>
    <property type="match status" value="1"/>
</dbReference>
<dbReference type="InterPro" id="IPR047017">
    <property type="entry name" value="RGS6/7/9/11_DHEX_sf"/>
</dbReference>
<dbReference type="SUPFAM" id="SSF48670">
    <property type="entry name" value="Transducin (heterotrimeric G protein), gamma chain"/>
    <property type="match status" value="1"/>
</dbReference>
<dbReference type="GO" id="GO:0007186">
    <property type="term" value="P:G protein-coupled receptor signaling pathway"/>
    <property type="evidence" value="ECO:0007669"/>
    <property type="project" value="InterPro"/>
</dbReference>
<dbReference type="SMART" id="SM00224">
    <property type="entry name" value="GGL"/>
    <property type="match status" value="1"/>
</dbReference>
<evidence type="ECO:0000313" key="5">
    <source>
        <dbReference type="Proteomes" id="UP001367676"/>
    </source>
</evidence>
<evidence type="ECO:0000256" key="1">
    <source>
        <dbReference type="ARBA" id="ARBA00022700"/>
    </source>
</evidence>
<dbReference type="PRINTS" id="PR01301">
    <property type="entry name" value="RGSPROTEIN"/>
</dbReference>
<dbReference type="FunFam" id="1.10.1240.60:FF:000001">
    <property type="entry name" value="Regulator of G-protein signaling 6"/>
    <property type="match status" value="1"/>
</dbReference>
<dbReference type="PROSITE" id="PS50186">
    <property type="entry name" value="DEP"/>
    <property type="match status" value="1"/>
</dbReference>
<reference evidence="4 5" key="1">
    <citation type="submission" date="2024-03" db="EMBL/GenBank/DDBJ databases">
        <title>Adaptation during the transition from Ophiocordyceps entomopathogen to insect associate is accompanied by gene loss and intensified selection.</title>
        <authorList>
            <person name="Ward C.M."/>
            <person name="Onetto C.A."/>
            <person name="Borneman A.R."/>
        </authorList>
    </citation>
    <scope>NUCLEOTIDE SEQUENCE [LARGE SCALE GENOMIC DNA]</scope>
    <source>
        <strain evidence="4">AWRI1</strain>
        <tissue evidence="4">Single Adult Female</tissue>
    </source>
</reference>
<dbReference type="InterPro" id="IPR040759">
    <property type="entry name" value="RGS_DHEX"/>
</dbReference>
<dbReference type="PANTHER" id="PTHR45746:SF6">
    <property type="entry name" value="LP21163P"/>
    <property type="match status" value="1"/>
</dbReference>
<dbReference type="EMBL" id="JBBCAQ010000034">
    <property type="protein sequence ID" value="KAK7580230.1"/>
    <property type="molecule type" value="Genomic_DNA"/>
</dbReference>